<sequence>MYQTPPPQPPSRARPPIHQEAKGNASVTSPRLRVSMDANDHLLSVSSQTRFLPENGFRLPRRSNAGRSGGNVRGQRLNVPCEAGDERFHLTLFNNSLNNSPSVGIIPNYIKFVHLEPGLSKYGKEPEIFVNGQNDSDTYEHGGGGVPARGPLSYYATELTMEGAALLKGQELRDNTGYCSRVGCVRPLSLFYSDASADGVEERSLVPRSRSRARLRRNATMSHAFSCVQPALIDL</sequence>
<dbReference type="AlphaFoldDB" id="A0A4C1XM16"/>
<feature type="compositionally biased region" description="Pro residues" evidence="1">
    <location>
        <begin position="1"/>
        <end position="13"/>
    </location>
</feature>
<gene>
    <name evidence="2" type="ORF">EVAR_35572_1</name>
</gene>
<keyword evidence="3" id="KW-1185">Reference proteome</keyword>
<dbReference type="EMBL" id="BGZK01000890">
    <property type="protein sequence ID" value="GBP64183.1"/>
    <property type="molecule type" value="Genomic_DNA"/>
</dbReference>
<organism evidence="2 3">
    <name type="scientific">Eumeta variegata</name>
    <name type="common">Bagworm moth</name>
    <name type="synonym">Eumeta japonica</name>
    <dbReference type="NCBI Taxonomy" id="151549"/>
    <lineage>
        <taxon>Eukaryota</taxon>
        <taxon>Metazoa</taxon>
        <taxon>Ecdysozoa</taxon>
        <taxon>Arthropoda</taxon>
        <taxon>Hexapoda</taxon>
        <taxon>Insecta</taxon>
        <taxon>Pterygota</taxon>
        <taxon>Neoptera</taxon>
        <taxon>Endopterygota</taxon>
        <taxon>Lepidoptera</taxon>
        <taxon>Glossata</taxon>
        <taxon>Ditrysia</taxon>
        <taxon>Tineoidea</taxon>
        <taxon>Psychidae</taxon>
        <taxon>Oiketicinae</taxon>
        <taxon>Eumeta</taxon>
    </lineage>
</organism>
<feature type="region of interest" description="Disordered" evidence="1">
    <location>
        <begin position="1"/>
        <end position="31"/>
    </location>
</feature>
<accession>A0A4C1XM16</accession>
<protein>
    <submittedName>
        <fullName evidence="2">Uncharacterized protein</fullName>
    </submittedName>
</protein>
<evidence type="ECO:0000313" key="2">
    <source>
        <dbReference type="EMBL" id="GBP64183.1"/>
    </source>
</evidence>
<proteinExistence type="predicted"/>
<reference evidence="2 3" key="1">
    <citation type="journal article" date="2019" name="Commun. Biol.">
        <title>The bagworm genome reveals a unique fibroin gene that provides high tensile strength.</title>
        <authorList>
            <person name="Kono N."/>
            <person name="Nakamura H."/>
            <person name="Ohtoshi R."/>
            <person name="Tomita M."/>
            <person name="Numata K."/>
            <person name="Arakawa K."/>
        </authorList>
    </citation>
    <scope>NUCLEOTIDE SEQUENCE [LARGE SCALE GENOMIC DNA]</scope>
</reference>
<comment type="caution">
    <text evidence="2">The sequence shown here is derived from an EMBL/GenBank/DDBJ whole genome shotgun (WGS) entry which is preliminary data.</text>
</comment>
<evidence type="ECO:0000313" key="3">
    <source>
        <dbReference type="Proteomes" id="UP000299102"/>
    </source>
</evidence>
<evidence type="ECO:0000256" key="1">
    <source>
        <dbReference type="SAM" id="MobiDB-lite"/>
    </source>
</evidence>
<feature type="region of interest" description="Disordered" evidence="1">
    <location>
        <begin position="56"/>
        <end position="77"/>
    </location>
</feature>
<dbReference type="Proteomes" id="UP000299102">
    <property type="component" value="Unassembled WGS sequence"/>
</dbReference>
<name>A0A4C1XM16_EUMVA</name>